<feature type="compositionally biased region" description="Polar residues" evidence="12">
    <location>
        <begin position="795"/>
        <end position="815"/>
    </location>
</feature>
<keyword evidence="7" id="KW-0131">Cell cycle</keyword>
<dbReference type="InterPro" id="IPR001895">
    <property type="entry name" value="RASGEF_cat_dom"/>
</dbReference>
<dbReference type="InterPro" id="IPR000651">
    <property type="entry name" value="Ras-like_Gua-exchang_fac_N"/>
</dbReference>
<dbReference type="CDD" id="cd06224">
    <property type="entry name" value="REM"/>
    <property type="match status" value="1"/>
</dbReference>
<feature type="domain" description="Ras-GEF" evidence="13">
    <location>
        <begin position="1071"/>
        <end position="1311"/>
    </location>
</feature>
<dbReference type="CDD" id="cd00155">
    <property type="entry name" value="RasGEF"/>
    <property type="match status" value="1"/>
</dbReference>
<evidence type="ECO:0000256" key="3">
    <source>
        <dbReference type="ARBA" id="ARBA00022490"/>
    </source>
</evidence>
<dbReference type="STRING" id="1076872.G9A042"/>
<gene>
    <name evidence="15" type="primary">TDEL0H03770</name>
    <name evidence="15" type="ORF">TDEL_0H03770</name>
</gene>
<dbReference type="Proteomes" id="UP000005627">
    <property type="component" value="Chromosome 8"/>
</dbReference>
<feature type="domain" description="N-terminal Ras-GEF" evidence="14">
    <location>
        <begin position="29"/>
        <end position="159"/>
    </location>
</feature>
<evidence type="ECO:0000313" key="15">
    <source>
        <dbReference type="EMBL" id="CCE94236.1"/>
    </source>
</evidence>
<dbReference type="FunCoup" id="G9A042">
    <property type="interactions" value="262"/>
</dbReference>
<dbReference type="GO" id="GO:0005085">
    <property type="term" value="F:guanyl-nucleotide exchange factor activity"/>
    <property type="evidence" value="ECO:0007669"/>
    <property type="project" value="UniProtKB-KW"/>
</dbReference>
<feature type="coiled-coil region" evidence="11">
    <location>
        <begin position="726"/>
        <end position="760"/>
    </location>
</feature>
<evidence type="ECO:0000256" key="2">
    <source>
        <dbReference type="ARBA" id="ARBA00004496"/>
    </source>
</evidence>
<dbReference type="InterPro" id="IPR036964">
    <property type="entry name" value="RASGEF_cat_dom_sf"/>
</dbReference>
<dbReference type="InterPro" id="IPR019804">
    <property type="entry name" value="Ras_G-nucl-exch_fac_CS"/>
</dbReference>
<dbReference type="PANTHER" id="PTHR23113">
    <property type="entry name" value="GUANINE NUCLEOTIDE EXCHANGE FACTOR"/>
    <property type="match status" value="1"/>
</dbReference>
<evidence type="ECO:0000256" key="8">
    <source>
        <dbReference type="ARBA" id="ARBA00061443"/>
    </source>
</evidence>
<dbReference type="PROSITE" id="PS00720">
    <property type="entry name" value="RASGEF"/>
    <property type="match status" value="1"/>
</dbReference>
<dbReference type="HOGENOM" id="CLU_004883_0_0_1"/>
<dbReference type="EMBL" id="HE616749">
    <property type="protein sequence ID" value="CCE94236.1"/>
    <property type="molecule type" value="Genomic_DNA"/>
</dbReference>
<dbReference type="GO" id="GO:0031578">
    <property type="term" value="P:mitotic spindle orientation checkpoint signaling"/>
    <property type="evidence" value="ECO:0007669"/>
    <property type="project" value="EnsemblFungi"/>
</dbReference>
<evidence type="ECO:0000256" key="5">
    <source>
        <dbReference type="ARBA" id="ARBA00022658"/>
    </source>
</evidence>
<dbReference type="InParanoid" id="G9A042"/>
<dbReference type="InterPro" id="IPR023578">
    <property type="entry name" value="Ras_GEF_dom_sf"/>
</dbReference>
<keyword evidence="6" id="KW-0498">Mitosis</keyword>
<evidence type="ECO:0000256" key="12">
    <source>
        <dbReference type="SAM" id="MobiDB-lite"/>
    </source>
</evidence>
<feature type="compositionally biased region" description="Polar residues" evidence="12">
    <location>
        <begin position="569"/>
        <end position="589"/>
    </location>
</feature>
<evidence type="ECO:0000256" key="11">
    <source>
        <dbReference type="SAM" id="Coils"/>
    </source>
</evidence>
<evidence type="ECO:0000256" key="7">
    <source>
        <dbReference type="ARBA" id="ARBA00023306"/>
    </source>
</evidence>
<reference evidence="15 16" key="1">
    <citation type="journal article" date="2011" name="Proc. Natl. Acad. Sci. U.S.A.">
        <title>Evolutionary erosion of yeast sex chromosomes by mating-type switching accidents.</title>
        <authorList>
            <person name="Gordon J.L."/>
            <person name="Armisen D."/>
            <person name="Proux-Wera E."/>
            <person name="Oheigeartaigh S.S."/>
            <person name="Byrne K.P."/>
            <person name="Wolfe K.H."/>
        </authorList>
    </citation>
    <scope>NUCLEOTIDE SEQUENCE [LARGE SCALE GENOMIC DNA]</scope>
    <source>
        <strain evidence="16">ATCC 10662 / CBS 1146 / NBRC 0425 / NCYC 2629 / NRRL Y-866</strain>
    </source>
</reference>
<name>G9A042_TORDE</name>
<feature type="region of interest" description="Disordered" evidence="12">
    <location>
        <begin position="795"/>
        <end position="831"/>
    </location>
</feature>
<dbReference type="GO" id="GO:0005933">
    <property type="term" value="C:cellular bud"/>
    <property type="evidence" value="ECO:0007669"/>
    <property type="project" value="UniProtKB-SubCell"/>
</dbReference>
<keyword evidence="16" id="KW-1185">Reference proteome</keyword>
<dbReference type="SUPFAM" id="SSF48366">
    <property type="entry name" value="Ras GEF"/>
    <property type="match status" value="1"/>
</dbReference>
<dbReference type="Pfam" id="PF00617">
    <property type="entry name" value="RasGEF"/>
    <property type="match status" value="1"/>
</dbReference>
<dbReference type="KEGG" id="tdl:TDEL_0H03770"/>
<dbReference type="GO" id="GO:1902480">
    <property type="term" value="P:protein localization to mitotic spindle"/>
    <property type="evidence" value="ECO:0007669"/>
    <property type="project" value="EnsemblFungi"/>
</dbReference>
<evidence type="ECO:0000259" key="13">
    <source>
        <dbReference type="PROSITE" id="PS50009"/>
    </source>
</evidence>
<dbReference type="OrthoDB" id="10254377at2759"/>
<keyword evidence="4" id="KW-0132">Cell division</keyword>
<dbReference type="PROSITE" id="PS50009">
    <property type="entry name" value="RASGEF_CAT"/>
    <property type="match status" value="1"/>
</dbReference>
<dbReference type="Gene3D" id="1.10.840.10">
    <property type="entry name" value="Ras guanine-nucleotide exchange factors catalytic domain"/>
    <property type="match status" value="1"/>
</dbReference>
<dbReference type="PANTHER" id="PTHR23113:SF363">
    <property type="entry name" value="PROTEIN SON OF SEVENLESS"/>
    <property type="match status" value="1"/>
</dbReference>
<sequence>MEAFSQKDYYPIPSDNVITYDGENNDHSRKRRVLKADLLALIVHLSSPIDTVDYMVISDFFLIYRNFVSPMELSDLLVMRYRWCVSEIDSESLERRKIGEIALVRTFVLLRHWILNYFVQTFLPDGNLRLRVIKFLNEPCESRPKIVKSTMINLKKAWIICSKRVWTNLSLNEPAFKSQDNQWVTYEIVDYTRLDEVCKRDSRLSAYAKNGSSSPNFRNQSVLSLFKDSVVFKIPETNNRASRTASMVLFPCDNSNIKTGNGKNTAEKSEAQPNNKRIMSNFSKMTNIPDVIKDVQGSVSPNIDKLIPPTPAKKVELIFQVPDNVERPINKDQIEHTEPTSQKHSGPIALLHKWKKIHTTSRDNCKHAQLSETSGLTKPEVENFVKYVISITSLENKTPEPDNLHNLIASKFDILSARTIEEVEFLVSLENELVNQVKDAAMQGTKIPINETVQELERVKTNDQGFSAMDNLNLYHTVSSIAKSVTSLTNSLNQRPKVQSNTLSPSHAALERRKVQSSVAAMLSSDSRYSLISRTNSGKGNTLNQLVDGPQRLVFHDITSSNQEKENNGDNLSFRKSGTQSPTRSSPLRNNLPCLAEDPLSSTRPIDRERGSIVSISTCSELSTSSLKRSDEESLLSVEVDNHGLKRKMAQINLREFTFENQQEIDTKGRDSVSSFVTTRETIEETPPMTKKFPVKGVRPASGRISLMRKQSPVPLSPQNALLSKAEAAIKDLDFQEKEAELLQSEIEMAQLQKQTALRLSMAASVNTDVLFASQHNSPQKMIMEDDSSHIKLSTTPSVRSVNRGTSVSTKMTTDSMEELAEAPAHSSLKDELRRLEPEVSVESSFGFPDLNVTDPFSEGENSTGMKNKYLFSPDGESVDLASPAKNVEEIKDKFLNKEEDDEETEPQEVPEVANDLTRDAEKAIIDLKKKALDQENVVNIASLPDDSIHDDPVNVALMKLEGTYKRNGNGEEEEIDGSKSSSVLAREVDVLGIKNLSVPQVSPADRRRSLLIEKRRQTITNFPFTPSDEKEYVEPQPANVKELLKNYELRDPNLLITNSELHVPFILMYDSLSIAQQMTLIEREILGEVDWNELLNLNLSHSPPQATSWLQLLVQNESLSGINLAISRFNLTVDWVISEIVLTSDVKLRRNTIQRFIHVAEHCRVFQNYNTMMEIVLALGSTAVQRSSEAWRLIEPGDLITWEELRKIPSLDRNYSAIRSLLNNVDPLKGCVPFIVIYLSDISLNSEKKNWIVMNQVVNYNKFNTNVQIVKNFIQRVQWSKFYDFTVDHELLSKCVYLTALSPDEITQLTG</sequence>
<evidence type="ECO:0000259" key="14">
    <source>
        <dbReference type="PROSITE" id="PS50212"/>
    </source>
</evidence>
<keyword evidence="5 10" id="KW-0344">Guanine-nucleotide releasing factor</keyword>
<dbReference type="PROSITE" id="PS50212">
    <property type="entry name" value="RASGEF_NTER"/>
    <property type="match status" value="1"/>
</dbReference>
<dbReference type="Pfam" id="PF00618">
    <property type="entry name" value="RasGEF_N"/>
    <property type="match status" value="1"/>
</dbReference>
<organism evidence="15 16">
    <name type="scientific">Torulaspora delbrueckii</name>
    <name type="common">Yeast</name>
    <name type="synonym">Candida colliculosa</name>
    <dbReference type="NCBI Taxonomy" id="4950"/>
    <lineage>
        <taxon>Eukaryota</taxon>
        <taxon>Fungi</taxon>
        <taxon>Dikarya</taxon>
        <taxon>Ascomycota</taxon>
        <taxon>Saccharomycotina</taxon>
        <taxon>Saccharomycetes</taxon>
        <taxon>Saccharomycetales</taxon>
        <taxon>Saccharomycetaceae</taxon>
        <taxon>Torulaspora</taxon>
    </lineage>
</organism>
<dbReference type="InterPro" id="IPR008937">
    <property type="entry name" value="Ras-like_GEF"/>
</dbReference>
<dbReference type="SMART" id="SM00229">
    <property type="entry name" value="RasGEFN"/>
    <property type="match status" value="1"/>
</dbReference>
<dbReference type="GO" id="GO:0005737">
    <property type="term" value="C:cytoplasm"/>
    <property type="evidence" value="ECO:0007669"/>
    <property type="project" value="UniProtKB-SubCell"/>
</dbReference>
<evidence type="ECO:0000313" key="16">
    <source>
        <dbReference type="Proteomes" id="UP000005627"/>
    </source>
</evidence>
<dbReference type="Gene3D" id="1.20.870.10">
    <property type="entry name" value="Son of sevenless (SoS) protein Chain: S domain 1"/>
    <property type="match status" value="1"/>
</dbReference>
<dbReference type="SMART" id="SM00147">
    <property type="entry name" value="RasGEF"/>
    <property type="match status" value="1"/>
</dbReference>
<dbReference type="FunFam" id="1.10.840.10:FF:000019">
    <property type="entry name" value="Guanine nucleotide exchange factor LTE1"/>
    <property type="match status" value="1"/>
</dbReference>
<keyword evidence="3" id="KW-0963">Cytoplasm</keyword>
<evidence type="ECO:0000256" key="6">
    <source>
        <dbReference type="ARBA" id="ARBA00022776"/>
    </source>
</evidence>
<proteinExistence type="inferred from homology"/>
<evidence type="ECO:0000256" key="9">
    <source>
        <dbReference type="ARBA" id="ARBA00070837"/>
    </source>
</evidence>
<evidence type="ECO:0000256" key="4">
    <source>
        <dbReference type="ARBA" id="ARBA00022618"/>
    </source>
</evidence>
<accession>G9A042</accession>
<feature type="region of interest" description="Disordered" evidence="12">
    <location>
        <begin position="558"/>
        <end position="609"/>
    </location>
</feature>
<dbReference type="GO" id="GO:0031536">
    <property type="term" value="P:positive regulation of exit from mitosis"/>
    <property type="evidence" value="ECO:0007669"/>
    <property type="project" value="EnsemblFungi"/>
</dbReference>
<dbReference type="GO" id="GO:0005886">
    <property type="term" value="C:plasma membrane"/>
    <property type="evidence" value="ECO:0007669"/>
    <property type="project" value="TreeGrafter"/>
</dbReference>
<dbReference type="GO" id="GO:0016192">
    <property type="term" value="P:vesicle-mediated transport"/>
    <property type="evidence" value="ECO:0007669"/>
    <property type="project" value="EnsemblFungi"/>
</dbReference>
<keyword evidence="11" id="KW-0175">Coiled coil</keyword>
<dbReference type="GeneID" id="11501558"/>
<dbReference type="eggNOG" id="KOG3417">
    <property type="taxonomic scope" value="Eukaryota"/>
</dbReference>
<comment type="subcellular location">
    <subcellularLocation>
        <location evidence="1">Bud</location>
    </subcellularLocation>
    <subcellularLocation>
        <location evidence="2">Cytoplasm</location>
    </subcellularLocation>
</comment>
<protein>
    <recommendedName>
        <fullName evidence="9">Guanine nucleotide exchange factor LTE1</fullName>
    </recommendedName>
</protein>
<dbReference type="RefSeq" id="XP_003683447.1">
    <property type="nucleotide sequence ID" value="XM_003683399.1"/>
</dbReference>
<dbReference type="GO" id="GO:0051301">
    <property type="term" value="P:cell division"/>
    <property type="evidence" value="ECO:0007669"/>
    <property type="project" value="UniProtKB-KW"/>
</dbReference>
<evidence type="ECO:0000256" key="1">
    <source>
        <dbReference type="ARBA" id="ARBA00004378"/>
    </source>
</evidence>
<evidence type="ECO:0000256" key="10">
    <source>
        <dbReference type="PROSITE-ProRule" id="PRU00168"/>
    </source>
</evidence>
<dbReference type="GO" id="GO:0007265">
    <property type="term" value="P:Ras protein signal transduction"/>
    <property type="evidence" value="ECO:0007669"/>
    <property type="project" value="TreeGrafter"/>
</dbReference>
<comment type="similarity">
    <text evidence="8">Belongs to the LTE1 family.</text>
</comment>